<dbReference type="Proteomes" id="UP000198615">
    <property type="component" value="Unassembled WGS sequence"/>
</dbReference>
<dbReference type="InterPro" id="IPR029033">
    <property type="entry name" value="His_PPase_superfam"/>
</dbReference>
<dbReference type="CDD" id="cd07067">
    <property type="entry name" value="HP_PGM_like"/>
    <property type="match status" value="1"/>
</dbReference>
<accession>A0A8G2BKU0</accession>
<proteinExistence type="predicted"/>
<name>A0A8G2BKU0_9PROT</name>
<organism evidence="1 2">
    <name type="scientific">Thalassobaculum litoreum DSM 18839</name>
    <dbReference type="NCBI Taxonomy" id="1123362"/>
    <lineage>
        <taxon>Bacteria</taxon>
        <taxon>Pseudomonadati</taxon>
        <taxon>Pseudomonadota</taxon>
        <taxon>Alphaproteobacteria</taxon>
        <taxon>Rhodospirillales</taxon>
        <taxon>Thalassobaculaceae</taxon>
        <taxon>Thalassobaculum</taxon>
    </lineage>
</organism>
<keyword evidence="2" id="KW-1185">Reference proteome</keyword>
<reference evidence="1 2" key="1">
    <citation type="submission" date="2016-10" db="EMBL/GenBank/DDBJ databases">
        <authorList>
            <person name="Varghese N."/>
            <person name="Submissions S."/>
        </authorList>
    </citation>
    <scope>NUCLEOTIDE SEQUENCE [LARGE SCALE GENOMIC DNA]</scope>
    <source>
        <strain evidence="1 2">DSM 18839</strain>
    </source>
</reference>
<gene>
    <name evidence="1" type="ORF">SAMN05660686_03925</name>
</gene>
<dbReference type="AlphaFoldDB" id="A0A8G2BKU0"/>
<sequence>MSGEPVLYFITHPDVVIDPAVPITDWPLSDRGRVRIAALASTPWLWSLSAIYCSTERKARDGAALLCGLRGLTPIERTDLGENDRSSTGYLPPAEFQATADAFFAEPESSIRGWARAVDEQARIVAALEAVMAQASGSVAVVSHGAVGALALAHYLGQPISRALDQPGASGGHFFALSIAQRSVLHGWRPVDPS</sequence>
<dbReference type="SUPFAM" id="SSF53254">
    <property type="entry name" value="Phosphoglycerate mutase-like"/>
    <property type="match status" value="1"/>
</dbReference>
<dbReference type="EMBL" id="FNBW01000013">
    <property type="protein sequence ID" value="SDG28688.1"/>
    <property type="molecule type" value="Genomic_DNA"/>
</dbReference>
<dbReference type="Pfam" id="PF00300">
    <property type="entry name" value="His_Phos_1"/>
    <property type="match status" value="1"/>
</dbReference>
<evidence type="ECO:0000313" key="2">
    <source>
        <dbReference type="Proteomes" id="UP000198615"/>
    </source>
</evidence>
<dbReference type="RefSeq" id="WP_093153001.1">
    <property type="nucleotide sequence ID" value="NZ_FNBW01000013.1"/>
</dbReference>
<dbReference type="OrthoDB" id="34197at2"/>
<dbReference type="Gene3D" id="3.40.50.1240">
    <property type="entry name" value="Phosphoglycerate mutase-like"/>
    <property type="match status" value="1"/>
</dbReference>
<evidence type="ECO:0000313" key="1">
    <source>
        <dbReference type="EMBL" id="SDG28688.1"/>
    </source>
</evidence>
<protein>
    <submittedName>
        <fullName evidence="1">Broad specificity phosphatase PhoE</fullName>
    </submittedName>
</protein>
<comment type="caution">
    <text evidence="1">The sequence shown here is derived from an EMBL/GenBank/DDBJ whole genome shotgun (WGS) entry which is preliminary data.</text>
</comment>
<dbReference type="InterPro" id="IPR013078">
    <property type="entry name" value="His_Pase_superF_clade-1"/>
</dbReference>